<dbReference type="InterPro" id="IPR036047">
    <property type="entry name" value="F-box-like_dom_sf"/>
</dbReference>
<dbReference type="AlphaFoldDB" id="A0A7S3FAB9"/>
<organism evidence="2">
    <name type="scientific">Haptolina ericina</name>
    <dbReference type="NCBI Taxonomy" id="156174"/>
    <lineage>
        <taxon>Eukaryota</taxon>
        <taxon>Haptista</taxon>
        <taxon>Haptophyta</taxon>
        <taxon>Prymnesiophyceae</taxon>
        <taxon>Prymnesiales</taxon>
        <taxon>Prymnesiaceae</taxon>
        <taxon>Haptolina</taxon>
    </lineage>
</organism>
<dbReference type="CDD" id="cd09917">
    <property type="entry name" value="F-box_SF"/>
    <property type="match status" value="1"/>
</dbReference>
<accession>A0A7S3FAB9</accession>
<evidence type="ECO:0000259" key="1">
    <source>
        <dbReference type="PROSITE" id="PS50181"/>
    </source>
</evidence>
<dbReference type="PROSITE" id="PS50181">
    <property type="entry name" value="FBOX"/>
    <property type="match status" value="1"/>
</dbReference>
<protein>
    <recommendedName>
        <fullName evidence="1">F-box domain-containing protein</fullName>
    </recommendedName>
</protein>
<sequence length="136" mass="15160">MPRRQNKLAVPPRLAPAEAETGVRLTSLPPELLVRIIAGCDPRSICRVERTARQFAYPLPDRGCSLVAEALSSVVRATGRKPISLAQSLHKQLKLLDPEWRAAEHRAHPSIEVRTLEVGGEVTVFKTRETDTFEKM</sequence>
<evidence type="ECO:0000313" key="2">
    <source>
        <dbReference type="EMBL" id="CAE0136399.1"/>
    </source>
</evidence>
<feature type="domain" description="F-box" evidence="1">
    <location>
        <begin position="22"/>
        <end position="55"/>
    </location>
</feature>
<name>A0A7S3FAB9_9EUKA</name>
<reference evidence="2" key="1">
    <citation type="submission" date="2021-01" db="EMBL/GenBank/DDBJ databases">
        <authorList>
            <person name="Corre E."/>
            <person name="Pelletier E."/>
            <person name="Niang G."/>
            <person name="Scheremetjew M."/>
            <person name="Finn R."/>
            <person name="Kale V."/>
            <person name="Holt S."/>
            <person name="Cochrane G."/>
            <person name="Meng A."/>
            <person name="Brown T."/>
            <person name="Cohen L."/>
        </authorList>
    </citation>
    <scope>NUCLEOTIDE SEQUENCE</scope>
    <source>
        <strain evidence="2">CCMP281</strain>
    </source>
</reference>
<dbReference type="SUPFAM" id="SSF81383">
    <property type="entry name" value="F-box domain"/>
    <property type="match status" value="1"/>
</dbReference>
<dbReference type="EMBL" id="HBHX01056608">
    <property type="protein sequence ID" value="CAE0136399.1"/>
    <property type="molecule type" value="Transcribed_RNA"/>
</dbReference>
<gene>
    <name evidence="2" type="ORF">HERI1096_LOCUS31222</name>
</gene>
<proteinExistence type="predicted"/>
<dbReference type="InterPro" id="IPR001810">
    <property type="entry name" value="F-box_dom"/>
</dbReference>